<evidence type="ECO:0000313" key="2">
    <source>
        <dbReference type="Proteomes" id="UP000614272"/>
    </source>
</evidence>
<comment type="caution">
    <text evidence="1">The sequence shown here is derived from an EMBL/GenBank/DDBJ whole genome shotgun (WGS) entry which is preliminary data.</text>
</comment>
<dbReference type="Proteomes" id="UP000614272">
    <property type="component" value="Unassembled WGS sequence"/>
</dbReference>
<accession>A0ABQ1R7I1</accession>
<evidence type="ECO:0000313" key="1">
    <source>
        <dbReference type="EMBL" id="GGD61199.1"/>
    </source>
</evidence>
<dbReference type="EMBL" id="BMGJ01000005">
    <property type="protein sequence ID" value="GGD61199.1"/>
    <property type="molecule type" value="Genomic_DNA"/>
</dbReference>
<sequence>MEISIDETSVMAIQQLGTMALDEVSDFIYAVEAAPSIKALMTIYDDVELTEGRLTFLAKTNAQHVAASVQIEVNQKGEAVLTVKHYD</sequence>
<keyword evidence="2" id="KW-1185">Reference proteome</keyword>
<reference evidence="2" key="1">
    <citation type="journal article" date="2019" name="Int. J. Syst. Evol. Microbiol.">
        <title>The Global Catalogue of Microorganisms (GCM) 10K type strain sequencing project: providing services to taxonomists for standard genome sequencing and annotation.</title>
        <authorList>
            <consortium name="The Broad Institute Genomics Platform"/>
            <consortium name="The Broad Institute Genome Sequencing Center for Infectious Disease"/>
            <person name="Wu L."/>
            <person name="Ma J."/>
        </authorList>
    </citation>
    <scope>NUCLEOTIDE SEQUENCE [LARGE SCALE GENOMIC DNA]</scope>
    <source>
        <strain evidence="2">CGMCC 1.12923</strain>
    </source>
</reference>
<proteinExistence type="predicted"/>
<protein>
    <recommendedName>
        <fullName evidence="3">Halobacterial output domain-containing protein</fullName>
    </recommendedName>
</protein>
<gene>
    <name evidence="1" type="ORF">GCM10011357_15650</name>
</gene>
<organism evidence="1 2">
    <name type="scientific">Lacimicrobium alkaliphilum</name>
    <dbReference type="NCBI Taxonomy" id="1526571"/>
    <lineage>
        <taxon>Bacteria</taxon>
        <taxon>Pseudomonadati</taxon>
        <taxon>Pseudomonadota</taxon>
        <taxon>Gammaproteobacteria</taxon>
        <taxon>Alteromonadales</taxon>
        <taxon>Alteromonadaceae</taxon>
        <taxon>Lacimicrobium</taxon>
    </lineage>
</organism>
<dbReference type="RefSeq" id="WP_099033665.1">
    <property type="nucleotide sequence ID" value="NZ_BMGJ01000005.1"/>
</dbReference>
<evidence type="ECO:0008006" key="3">
    <source>
        <dbReference type="Google" id="ProtNLM"/>
    </source>
</evidence>
<name>A0ABQ1R7I1_9ALTE</name>